<keyword evidence="3 9" id="KW-0813">Transport</keyword>
<evidence type="ECO:0000256" key="6">
    <source>
        <dbReference type="ARBA" id="ARBA00022989"/>
    </source>
</evidence>
<evidence type="ECO:0000313" key="12">
    <source>
        <dbReference type="EMBL" id="CEL93237.1"/>
    </source>
</evidence>
<keyword evidence="11" id="KW-0732">Signal</keyword>
<dbReference type="OrthoDB" id="276989at2759"/>
<dbReference type="AlphaFoldDB" id="A0A0G4ED15"/>
<proteinExistence type="inferred from homology"/>
<reference evidence="12 13" key="1">
    <citation type="submission" date="2014-11" db="EMBL/GenBank/DDBJ databases">
        <authorList>
            <person name="Zhu J."/>
            <person name="Qi W."/>
            <person name="Song R."/>
        </authorList>
    </citation>
    <scope>NUCLEOTIDE SEQUENCE [LARGE SCALE GENOMIC DNA]</scope>
</reference>
<gene>
    <name evidence="12" type="ORF">Vbra_7001</name>
</gene>
<dbReference type="Proteomes" id="UP000041254">
    <property type="component" value="Unassembled WGS sequence"/>
</dbReference>
<feature type="repeat" description="Solcar" evidence="8">
    <location>
        <begin position="233"/>
        <end position="323"/>
    </location>
</feature>
<evidence type="ECO:0000256" key="5">
    <source>
        <dbReference type="ARBA" id="ARBA00022737"/>
    </source>
</evidence>
<keyword evidence="5" id="KW-0677">Repeat</keyword>
<dbReference type="InterPro" id="IPR018108">
    <property type="entry name" value="MCP_transmembrane"/>
</dbReference>
<evidence type="ECO:0000313" key="13">
    <source>
        <dbReference type="Proteomes" id="UP000041254"/>
    </source>
</evidence>
<dbReference type="InterPro" id="IPR023395">
    <property type="entry name" value="MCP_dom_sf"/>
</dbReference>
<evidence type="ECO:0000256" key="10">
    <source>
        <dbReference type="SAM" id="Phobius"/>
    </source>
</evidence>
<dbReference type="PANTHER" id="PTHR45667">
    <property type="entry name" value="S-ADENOSYLMETHIONINE MITOCHONDRIAL CARRIER PROTEIN"/>
    <property type="match status" value="1"/>
</dbReference>
<dbReference type="EMBL" id="CDMY01000149">
    <property type="protein sequence ID" value="CEL93237.1"/>
    <property type="molecule type" value="Genomic_DNA"/>
</dbReference>
<name>A0A0G4ED15_VITBC</name>
<evidence type="ECO:0000256" key="9">
    <source>
        <dbReference type="RuleBase" id="RU000488"/>
    </source>
</evidence>
<keyword evidence="13" id="KW-1185">Reference proteome</keyword>
<evidence type="ECO:0000256" key="7">
    <source>
        <dbReference type="ARBA" id="ARBA00023136"/>
    </source>
</evidence>
<feature type="signal peptide" evidence="11">
    <location>
        <begin position="1"/>
        <end position="22"/>
    </location>
</feature>
<dbReference type="PROSITE" id="PS50920">
    <property type="entry name" value="SOLCAR"/>
    <property type="match status" value="2"/>
</dbReference>
<comment type="subcellular location">
    <subcellularLocation>
        <location evidence="1">Membrane</location>
        <topology evidence="1">Multi-pass membrane protein</topology>
    </subcellularLocation>
</comment>
<feature type="transmembrane region" description="Helical" evidence="10">
    <location>
        <begin position="303"/>
        <end position="324"/>
    </location>
</feature>
<evidence type="ECO:0000256" key="3">
    <source>
        <dbReference type="ARBA" id="ARBA00022448"/>
    </source>
</evidence>
<keyword evidence="6 10" id="KW-1133">Transmembrane helix</keyword>
<dbReference type="VEuPathDB" id="CryptoDB:Vbra_7001"/>
<keyword evidence="4 8" id="KW-0812">Transmembrane</keyword>
<evidence type="ECO:0000256" key="2">
    <source>
        <dbReference type="ARBA" id="ARBA00006375"/>
    </source>
</evidence>
<accession>A0A0G4ED15</accession>
<keyword evidence="7 8" id="KW-0472">Membrane</keyword>
<protein>
    <recommendedName>
        <fullName evidence="14">Mitochondrial carrier protein</fullName>
    </recommendedName>
</protein>
<dbReference type="PhylomeDB" id="A0A0G4ED15"/>
<feature type="chain" id="PRO_5005186985" description="Mitochondrial carrier protein" evidence="11">
    <location>
        <begin position="23"/>
        <end position="326"/>
    </location>
</feature>
<organism evidence="12 13">
    <name type="scientific">Vitrella brassicaformis (strain CCMP3155)</name>
    <dbReference type="NCBI Taxonomy" id="1169540"/>
    <lineage>
        <taxon>Eukaryota</taxon>
        <taxon>Sar</taxon>
        <taxon>Alveolata</taxon>
        <taxon>Colpodellida</taxon>
        <taxon>Vitrellaceae</taxon>
        <taxon>Vitrella</taxon>
    </lineage>
</organism>
<dbReference type="Pfam" id="PF00153">
    <property type="entry name" value="Mito_carr"/>
    <property type="match status" value="3"/>
</dbReference>
<comment type="similarity">
    <text evidence="2 9">Belongs to the mitochondrial carrier (TC 2.A.29) family.</text>
</comment>
<feature type="transmembrane region" description="Helical" evidence="10">
    <location>
        <begin position="123"/>
        <end position="142"/>
    </location>
</feature>
<feature type="repeat" description="Solcar" evidence="8">
    <location>
        <begin position="146"/>
        <end position="225"/>
    </location>
</feature>
<evidence type="ECO:0000256" key="8">
    <source>
        <dbReference type="PROSITE-ProRule" id="PRU00282"/>
    </source>
</evidence>
<dbReference type="OMA" id="ANDHEVS"/>
<dbReference type="SUPFAM" id="SSF103506">
    <property type="entry name" value="Mitochondrial carrier"/>
    <property type="match status" value="1"/>
</dbReference>
<evidence type="ECO:0008006" key="14">
    <source>
        <dbReference type="Google" id="ProtNLM"/>
    </source>
</evidence>
<dbReference type="GO" id="GO:0016020">
    <property type="term" value="C:membrane"/>
    <property type="evidence" value="ECO:0007669"/>
    <property type="project" value="UniProtKB-SubCell"/>
</dbReference>
<feature type="transmembrane region" description="Helical" evidence="10">
    <location>
        <begin position="148"/>
        <end position="167"/>
    </location>
</feature>
<sequence length="326" mass="35126">MNRTRSLLPVLLCATVLGKSVAAISGSPHAFPTRPHNRERPTFILSNGAGLAPFLSGLSALPPTGKHVIAAAVARCSSLLLFYPIDTIKCRTQAIKVGPTPSQRAGSLYRGAVTNIIVGEVPYIMITFALFRIFSTTLAGWLPCLPPALVSFFAALIGETFGCLWLVPNEIVKQRIQSGRQPSIFDAVRSISTQGGFYRGFISHIARDSTFRGLQLSSYGAIRRIAAGNLAKNPLFLGMLAGSLAGAATNPLDVAKTRIMTGTVEASFDTESQSGPSRIFRVLKTTYDEEGWTGLFRGVMPRVLYIGPASAFFFLVYEWILHALGS</sequence>
<dbReference type="Gene3D" id="1.50.40.10">
    <property type="entry name" value="Mitochondrial carrier domain"/>
    <property type="match status" value="1"/>
</dbReference>
<evidence type="ECO:0000256" key="11">
    <source>
        <dbReference type="SAM" id="SignalP"/>
    </source>
</evidence>
<evidence type="ECO:0000256" key="4">
    <source>
        <dbReference type="ARBA" id="ARBA00022692"/>
    </source>
</evidence>
<evidence type="ECO:0000256" key="1">
    <source>
        <dbReference type="ARBA" id="ARBA00004141"/>
    </source>
</evidence>
<dbReference type="InParanoid" id="A0A0G4ED15"/>